<dbReference type="PANTHER" id="PTHR43792:SF8">
    <property type="entry name" value="[RIBOSOMAL PROTEIN US5]-ALANINE N-ACETYLTRANSFERASE"/>
    <property type="match status" value="1"/>
</dbReference>
<evidence type="ECO:0000256" key="2">
    <source>
        <dbReference type="ARBA" id="ARBA00023315"/>
    </source>
</evidence>
<organism evidence="5 6">
    <name type="scientific">Actinomadura rugatobispora</name>
    <dbReference type="NCBI Taxonomy" id="1994"/>
    <lineage>
        <taxon>Bacteria</taxon>
        <taxon>Bacillati</taxon>
        <taxon>Actinomycetota</taxon>
        <taxon>Actinomycetes</taxon>
        <taxon>Streptosporangiales</taxon>
        <taxon>Thermomonosporaceae</taxon>
        <taxon>Actinomadura</taxon>
    </lineage>
</organism>
<dbReference type="InterPro" id="IPR000182">
    <property type="entry name" value="GNAT_dom"/>
</dbReference>
<proteinExistence type="inferred from homology"/>
<keyword evidence="1 5" id="KW-0808">Transferase</keyword>
<dbReference type="InterPro" id="IPR051531">
    <property type="entry name" value="N-acetyltransferase"/>
</dbReference>
<evidence type="ECO:0000313" key="6">
    <source>
        <dbReference type="Proteomes" id="UP001596074"/>
    </source>
</evidence>
<keyword evidence="2 5" id="KW-0012">Acyltransferase</keyword>
<reference evidence="6" key="1">
    <citation type="journal article" date="2019" name="Int. J. Syst. Evol. Microbiol.">
        <title>The Global Catalogue of Microorganisms (GCM) 10K type strain sequencing project: providing services to taxonomists for standard genome sequencing and annotation.</title>
        <authorList>
            <consortium name="The Broad Institute Genomics Platform"/>
            <consortium name="The Broad Institute Genome Sequencing Center for Infectious Disease"/>
            <person name="Wu L."/>
            <person name="Ma J."/>
        </authorList>
    </citation>
    <scope>NUCLEOTIDE SEQUENCE [LARGE SCALE GENOMIC DNA]</scope>
    <source>
        <strain evidence="6">KCTC 42087</strain>
    </source>
</reference>
<dbReference type="RefSeq" id="WP_378292776.1">
    <property type="nucleotide sequence ID" value="NZ_JBHSON010000162.1"/>
</dbReference>
<dbReference type="PROSITE" id="PS51186">
    <property type="entry name" value="GNAT"/>
    <property type="match status" value="1"/>
</dbReference>
<evidence type="ECO:0000256" key="1">
    <source>
        <dbReference type="ARBA" id="ARBA00022679"/>
    </source>
</evidence>
<dbReference type="Gene3D" id="3.40.630.30">
    <property type="match status" value="1"/>
</dbReference>
<dbReference type="GO" id="GO:0016746">
    <property type="term" value="F:acyltransferase activity"/>
    <property type="evidence" value="ECO:0007669"/>
    <property type="project" value="UniProtKB-KW"/>
</dbReference>
<dbReference type="Pfam" id="PF13302">
    <property type="entry name" value="Acetyltransf_3"/>
    <property type="match status" value="1"/>
</dbReference>
<dbReference type="EC" id="2.3.-.-" evidence="5"/>
<comment type="similarity">
    <text evidence="3">Belongs to the acetyltransferase family. RimJ subfamily.</text>
</comment>
<dbReference type="SUPFAM" id="SSF55729">
    <property type="entry name" value="Acyl-CoA N-acyltransferases (Nat)"/>
    <property type="match status" value="1"/>
</dbReference>
<feature type="domain" description="N-acetyltransferase" evidence="4">
    <location>
        <begin position="16"/>
        <end position="173"/>
    </location>
</feature>
<dbReference type="PANTHER" id="PTHR43792">
    <property type="entry name" value="GNAT FAMILY, PUTATIVE (AFU_ORTHOLOGUE AFUA_3G00765)-RELATED-RELATED"/>
    <property type="match status" value="1"/>
</dbReference>
<sequence>MEHGRPVDDAGDGGRVVLRRTSADDRDEFIGLARASGDLHHPWVWVPTTEQGFEEYLARFDQVAAVGFVVCLRKTGAIAGFVSISRIERGSYEKGVLGYGAFTPHEGRGYMTEGVALAVRHGFERLGLHRLEADIQPGNTASLSLAAKVGLRREGFSPKLIRIEGVWRDHERWAIVDDRS</sequence>
<dbReference type="EMBL" id="JBHSON010000162">
    <property type="protein sequence ID" value="MFC5754554.1"/>
    <property type="molecule type" value="Genomic_DNA"/>
</dbReference>
<evidence type="ECO:0000259" key="4">
    <source>
        <dbReference type="PROSITE" id="PS51186"/>
    </source>
</evidence>
<gene>
    <name evidence="5" type="ORF">ACFPZN_53835</name>
</gene>
<name>A0ABW1AJ44_9ACTN</name>
<protein>
    <submittedName>
        <fullName evidence="5">GNAT family N-acetyltransferase</fullName>
        <ecNumber evidence="5">2.3.-.-</ecNumber>
    </submittedName>
</protein>
<evidence type="ECO:0000313" key="5">
    <source>
        <dbReference type="EMBL" id="MFC5754554.1"/>
    </source>
</evidence>
<dbReference type="InterPro" id="IPR016181">
    <property type="entry name" value="Acyl_CoA_acyltransferase"/>
</dbReference>
<evidence type="ECO:0000256" key="3">
    <source>
        <dbReference type="ARBA" id="ARBA00038502"/>
    </source>
</evidence>
<dbReference type="Proteomes" id="UP001596074">
    <property type="component" value="Unassembled WGS sequence"/>
</dbReference>
<accession>A0ABW1AJ44</accession>
<comment type="caution">
    <text evidence="5">The sequence shown here is derived from an EMBL/GenBank/DDBJ whole genome shotgun (WGS) entry which is preliminary data.</text>
</comment>
<keyword evidence="6" id="KW-1185">Reference proteome</keyword>